<proteinExistence type="predicted"/>
<dbReference type="InterPro" id="IPR007167">
    <property type="entry name" value="Fe-transptr_FeoA-like"/>
</dbReference>
<evidence type="ECO:0000313" key="3">
    <source>
        <dbReference type="EMBL" id="HIX49746.1"/>
    </source>
</evidence>
<dbReference type="InterPro" id="IPR008988">
    <property type="entry name" value="Transcriptional_repressor_C"/>
</dbReference>
<gene>
    <name evidence="3" type="ORF">H9851_00480</name>
</gene>
<accession>A0A9D1VZ27</accession>
<comment type="caution">
    <text evidence="3">The sequence shown here is derived from an EMBL/GenBank/DDBJ whole genome shotgun (WGS) entry which is preliminary data.</text>
</comment>
<dbReference type="InterPro" id="IPR053184">
    <property type="entry name" value="FeoA-like"/>
</dbReference>
<dbReference type="SUPFAM" id="SSF50037">
    <property type="entry name" value="C-terminal domain of transcriptional repressors"/>
    <property type="match status" value="1"/>
</dbReference>
<organism evidence="3 4">
    <name type="scientific">Candidatus Borkfalkia faecavium</name>
    <dbReference type="NCBI Taxonomy" id="2838508"/>
    <lineage>
        <taxon>Bacteria</taxon>
        <taxon>Bacillati</taxon>
        <taxon>Bacillota</taxon>
        <taxon>Clostridia</taxon>
        <taxon>Christensenellales</taxon>
        <taxon>Christensenellaceae</taxon>
        <taxon>Candidatus Borkfalkia</taxon>
    </lineage>
</organism>
<dbReference type="SMART" id="SM00899">
    <property type="entry name" value="FeoA"/>
    <property type="match status" value="1"/>
</dbReference>
<evidence type="ECO:0000256" key="1">
    <source>
        <dbReference type="ARBA" id="ARBA00023004"/>
    </source>
</evidence>
<name>A0A9D1VZ27_9FIRM</name>
<dbReference type="AlphaFoldDB" id="A0A9D1VZ27"/>
<evidence type="ECO:0000259" key="2">
    <source>
        <dbReference type="SMART" id="SM00899"/>
    </source>
</evidence>
<evidence type="ECO:0000313" key="4">
    <source>
        <dbReference type="Proteomes" id="UP000886847"/>
    </source>
</evidence>
<dbReference type="PANTHER" id="PTHR43151:SF1">
    <property type="entry name" value="SSR2333 PROTEIN"/>
    <property type="match status" value="1"/>
</dbReference>
<reference evidence="3" key="1">
    <citation type="journal article" date="2021" name="PeerJ">
        <title>Extensive microbial diversity within the chicken gut microbiome revealed by metagenomics and culture.</title>
        <authorList>
            <person name="Gilroy R."/>
            <person name="Ravi A."/>
            <person name="Getino M."/>
            <person name="Pursley I."/>
            <person name="Horton D.L."/>
            <person name="Alikhan N.F."/>
            <person name="Baker D."/>
            <person name="Gharbi K."/>
            <person name="Hall N."/>
            <person name="Watson M."/>
            <person name="Adriaenssens E.M."/>
            <person name="Foster-Nyarko E."/>
            <person name="Jarju S."/>
            <person name="Secka A."/>
            <person name="Antonio M."/>
            <person name="Oren A."/>
            <person name="Chaudhuri R.R."/>
            <person name="La Ragione R."/>
            <person name="Hildebrand F."/>
            <person name="Pallen M.J."/>
        </authorList>
    </citation>
    <scope>NUCLEOTIDE SEQUENCE</scope>
    <source>
        <strain evidence="3">2189</strain>
    </source>
</reference>
<dbReference type="InterPro" id="IPR038157">
    <property type="entry name" value="FeoA_core_dom"/>
</dbReference>
<dbReference type="GO" id="GO:0046914">
    <property type="term" value="F:transition metal ion binding"/>
    <property type="evidence" value="ECO:0007669"/>
    <property type="project" value="InterPro"/>
</dbReference>
<dbReference type="PANTHER" id="PTHR43151">
    <property type="entry name" value="FEOA FAMILY PROTEIN"/>
    <property type="match status" value="1"/>
</dbReference>
<dbReference type="Pfam" id="PF04023">
    <property type="entry name" value="FeoA"/>
    <property type="match status" value="1"/>
</dbReference>
<keyword evidence="1" id="KW-0408">Iron</keyword>
<dbReference type="Gene3D" id="2.30.30.90">
    <property type="match status" value="1"/>
</dbReference>
<protein>
    <submittedName>
        <fullName evidence="3">Ferrous iron transport protein A</fullName>
    </submittedName>
</protein>
<dbReference type="EMBL" id="DXEW01000003">
    <property type="protein sequence ID" value="HIX49746.1"/>
    <property type="molecule type" value="Genomic_DNA"/>
</dbReference>
<reference evidence="3" key="2">
    <citation type="submission" date="2021-04" db="EMBL/GenBank/DDBJ databases">
        <authorList>
            <person name="Gilroy R."/>
        </authorList>
    </citation>
    <scope>NUCLEOTIDE SEQUENCE</scope>
    <source>
        <strain evidence="3">2189</strain>
    </source>
</reference>
<sequence length="68" mass="7428">MPLPIAPVGEELIVKKILLGERERRHFESLGIAVGAQLQLLSSEGAVIVRVKDGRLALNRDVAMKIIV</sequence>
<feature type="domain" description="Ferrous iron transporter FeoA-like" evidence="2">
    <location>
        <begin position="1"/>
        <end position="68"/>
    </location>
</feature>
<dbReference type="Proteomes" id="UP000886847">
    <property type="component" value="Unassembled WGS sequence"/>
</dbReference>